<dbReference type="RefSeq" id="WP_190023672.1">
    <property type="nucleotide sequence ID" value="NZ_BMUT01000010.1"/>
</dbReference>
<evidence type="ECO:0000313" key="5">
    <source>
        <dbReference type="Proteomes" id="UP000659223"/>
    </source>
</evidence>
<protein>
    <submittedName>
        <fullName evidence="4">Uncharacterized protein</fullName>
    </submittedName>
</protein>
<keyword evidence="3" id="KW-0732">Signal</keyword>
<accession>A0ABQ2YVP2</accession>
<evidence type="ECO:0000256" key="3">
    <source>
        <dbReference type="SAM" id="SignalP"/>
    </source>
</evidence>
<keyword evidence="2" id="KW-0812">Transmembrane</keyword>
<dbReference type="Proteomes" id="UP000659223">
    <property type="component" value="Unassembled WGS sequence"/>
</dbReference>
<keyword evidence="5" id="KW-1185">Reference proteome</keyword>
<feature type="region of interest" description="Disordered" evidence="1">
    <location>
        <begin position="130"/>
        <end position="193"/>
    </location>
</feature>
<name>A0ABQ2YVP2_9ACTN</name>
<evidence type="ECO:0000256" key="2">
    <source>
        <dbReference type="SAM" id="Phobius"/>
    </source>
</evidence>
<evidence type="ECO:0000256" key="1">
    <source>
        <dbReference type="SAM" id="MobiDB-lite"/>
    </source>
</evidence>
<dbReference type="EMBL" id="BMUT01000010">
    <property type="protein sequence ID" value="GGX95315.1"/>
    <property type="molecule type" value="Genomic_DNA"/>
</dbReference>
<feature type="transmembrane region" description="Helical" evidence="2">
    <location>
        <begin position="212"/>
        <end position="233"/>
    </location>
</feature>
<reference evidence="5" key="1">
    <citation type="journal article" date="2019" name="Int. J. Syst. Evol. Microbiol.">
        <title>The Global Catalogue of Microorganisms (GCM) 10K type strain sequencing project: providing services to taxonomists for standard genome sequencing and annotation.</title>
        <authorList>
            <consortium name="The Broad Institute Genomics Platform"/>
            <consortium name="The Broad Institute Genome Sequencing Center for Infectious Disease"/>
            <person name="Wu L."/>
            <person name="Ma J."/>
        </authorList>
    </citation>
    <scope>NUCLEOTIDE SEQUENCE [LARGE SCALE GENOMIC DNA]</scope>
    <source>
        <strain evidence="5">JCM 4586</strain>
    </source>
</reference>
<organism evidence="4 5">
    <name type="scientific">Streptomyces hiroshimensis</name>
    <dbReference type="NCBI Taxonomy" id="66424"/>
    <lineage>
        <taxon>Bacteria</taxon>
        <taxon>Bacillati</taxon>
        <taxon>Actinomycetota</taxon>
        <taxon>Actinomycetes</taxon>
        <taxon>Kitasatosporales</taxon>
        <taxon>Streptomycetaceae</taxon>
        <taxon>Streptomyces</taxon>
    </lineage>
</organism>
<keyword evidence="2" id="KW-0472">Membrane</keyword>
<gene>
    <name evidence="4" type="ORF">GCM10010324_46690</name>
</gene>
<feature type="signal peptide" evidence="3">
    <location>
        <begin position="1"/>
        <end position="29"/>
    </location>
</feature>
<proteinExistence type="predicted"/>
<comment type="caution">
    <text evidence="4">The sequence shown here is derived from an EMBL/GenBank/DDBJ whole genome shotgun (WGS) entry which is preliminary data.</text>
</comment>
<feature type="chain" id="PRO_5045904661" evidence="3">
    <location>
        <begin position="30"/>
        <end position="246"/>
    </location>
</feature>
<keyword evidence="2" id="KW-1133">Transmembrane helix</keyword>
<evidence type="ECO:0000313" key="4">
    <source>
        <dbReference type="EMBL" id="GGX95315.1"/>
    </source>
</evidence>
<sequence length="246" mass="24917">MSAKTRIAAATVLAAAVGAVAWPTASAFAAELRTGGDTDGGTGRTGRPVTVQQVQLPDGSRARLTSGERGTTVTVTKHGKQRHTFDAARPTADIDRLHLRILGGDTQKPTLRASLDGAQLTNYYDFASGTLRHTPDGAEGATVRSSGAGHDKGAKHTKHAAGTHGVLTVQGGPAAAGEQRATPPARTLHAASSNPVKRVVEAGEVIKGRHDIAAPALAGGAGLLALGGGAYGVRRLAARRAARTGA</sequence>